<dbReference type="GO" id="GO:0005507">
    <property type="term" value="F:copper ion binding"/>
    <property type="evidence" value="ECO:0007669"/>
    <property type="project" value="InterPro"/>
</dbReference>
<dbReference type="GeneID" id="93374691"/>
<evidence type="ECO:0000256" key="5">
    <source>
        <dbReference type="ARBA" id="ARBA00038978"/>
    </source>
</evidence>
<comment type="similarity">
    <text evidence="1">Belongs to the multicopper oxidase family.</text>
</comment>
<evidence type="ECO:0000259" key="13">
    <source>
        <dbReference type="Pfam" id="PF07732"/>
    </source>
</evidence>
<reference evidence="14 17" key="3">
    <citation type="submission" date="2016-10" db="EMBL/GenBank/DDBJ databases">
        <title>Genome sequence of Nocardia seriolae strain EM150506, isolated from Anguila japonica.</title>
        <authorList>
            <person name="Han H.-J."/>
        </authorList>
    </citation>
    <scope>NUCLEOTIDE SEQUENCE [LARGE SCALE GENOMIC DNA]</scope>
    <source>
        <strain evidence="14 17">EM150506</strain>
    </source>
</reference>
<dbReference type="Pfam" id="PF07732">
    <property type="entry name" value="Cu-oxidase_3"/>
    <property type="match status" value="1"/>
</dbReference>
<feature type="signal peptide" evidence="11">
    <location>
        <begin position="1"/>
        <end position="22"/>
    </location>
</feature>
<proteinExistence type="inferred from homology"/>
<feature type="domain" description="Plastocyanin-like" evidence="12">
    <location>
        <begin position="357"/>
        <end position="472"/>
    </location>
</feature>
<organism evidence="14 17">
    <name type="scientific">Nocardia seriolae</name>
    <dbReference type="NCBI Taxonomy" id="37332"/>
    <lineage>
        <taxon>Bacteria</taxon>
        <taxon>Bacillati</taxon>
        <taxon>Actinomycetota</taxon>
        <taxon>Actinomycetes</taxon>
        <taxon>Mycobacteriales</taxon>
        <taxon>Nocardiaceae</taxon>
        <taxon>Nocardia</taxon>
    </lineage>
</organism>
<protein>
    <recommendedName>
        <fullName evidence="6">Multicopper oxidase CueO</fullName>
        <ecNumber evidence="5">1.16.3.4</ecNumber>
    </recommendedName>
    <alternativeName>
        <fullName evidence="7">Copper efflux oxidase</fullName>
    </alternativeName>
    <alternativeName>
        <fullName evidence="8">Cuprous oxidase</fullName>
    </alternativeName>
</protein>
<reference evidence="16" key="1">
    <citation type="submission" date="2015-07" db="EMBL/GenBank/DDBJ databases">
        <title>Nocardia seriolae U-1 whole genome shotgun sequence.</title>
        <authorList>
            <person name="Imajoh M."/>
            <person name="Fukumoto Y."/>
            <person name="Sukeda M."/>
            <person name="Yamane J."/>
            <person name="Yamasaki K."/>
            <person name="Shimizu M."/>
            <person name="Ohnishi K."/>
            <person name="Oshima S."/>
        </authorList>
    </citation>
    <scope>NUCLEOTIDE SEQUENCE [LARGE SCALE GENOMIC DNA]</scope>
    <source>
        <strain evidence="16">U-1</strain>
    </source>
</reference>
<dbReference type="PROSITE" id="PS51318">
    <property type="entry name" value="TAT"/>
    <property type="match status" value="1"/>
</dbReference>
<dbReference type="CDD" id="cd13890">
    <property type="entry name" value="CuRO_3_CueO_FtsP"/>
    <property type="match status" value="1"/>
</dbReference>
<name>A0A0B8NDK7_9NOCA</name>
<gene>
    <name evidence="14" type="ORF">NS506_04753</name>
    <name evidence="15" type="ORF">NSK11_contig00030-0043</name>
</gene>
<dbReference type="EMBL" id="CP017839">
    <property type="protein sequence ID" value="APA98799.1"/>
    <property type="molecule type" value="Genomic_DNA"/>
</dbReference>
<reference evidence="15 16" key="2">
    <citation type="journal article" date="2016" name="Genome Announc.">
        <title>Draft Genome Sequence of Erythromycin- and Oxytetracycline-Sensitive Nocardia seriolae Strain U-1 (NBRC 110359).</title>
        <authorList>
            <person name="Imajoh M."/>
            <person name="Sukeda M."/>
            <person name="Shimizu M."/>
            <person name="Yamane J."/>
            <person name="Ohnishi K."/>
            <person name="Oshima S."/>
        </authorList>
    </citation>
    <scope>NUCLEOTIDE SEQUENCE [LARGE SCALE GENOMIC DNA]</scope>
    <source>
        <strain evidence="15 16">U-1</strain>
    </source>
</reference>
<evidence type="ECO:0000256" key="3">
    <source>
        <dbReference type="ARBA" id="ARBA00022723"/>
    </source>
</evidence>
<evidence type="ECO:0000256" key="1">
    <source>
        <dbReference type="ARBA" id="ARBA00010609"/>
    </source>
</evidence>
<dbReference type="PANTHER" id="PTHR48267:SF1">
    <property type="entry name" value="BILIRUBIN OXIDASE"/>
    <property type="match status" value="1"/>
</dbReference>
<dbReference type="InterPro" id="IPR045087">
    <property type="entry name" value="Cu-oxidase_fam"/>
</dbReference>
<dbReference type="Proteomes" id="UP000180166">
    <property type="component" value="Chromosome"/>
</dbReference>
<dbReference type="KEGG" id="nsr:NS506_04753"/>
<dbReference type="RefSeq" id="WP_045437008.1">
    <property type="nucleotide sequence ID" value="NZ_AP017900.1"/>
</dbReference>
<accession>A0A0B8NDK7</accession>
<dbReference type="InterPro" id="IPR011706">
    <property type="entry name" value="Cu-oxidase_C"/>
</dbReference>
<evidence type="ECO:0000256" key="2">
    <source>
        <dbReference type="ARBA" id="ARBA00011245"/>
    </source>
</evidence>
<keyword evidence="3" id="KW-0479">Metal-binding</keyword>
<dbReference type="Proteomes" id="UP000037179">
    <property type="component" value="Unassembled WGS sequence"/>
</dbReference>
<evidence type="ECO:0000256" key="11">
    <source>
        <dbReference type="SAM" id="SignalP"/>
    </source>
</evidence>
<dbReference type="InterPro" id="IPR006311">
    <property type="entry name" value="TAT_signal"/>
</dbReference>
<feature type="region of interest" description="Disordered" evidence="10">
    <location>
        <begin position="482"/>
        <end position="514"/>
    </location>
</feature>
<dbReference type="AlphaFoldDB" id="A0A0B8NDK7"/>
<comment type="subunit">
    <text evidence="2">Monomer.</text>
</comment>
<sequence length="514" mass="55415">MISRRRLLATAAALPLALTATGGTRTTPAPATRALPIPPLDPGRLDAAGVRHFTLTARAGHSRIRTDTLTPTWGYNGSILGPTLRARRGESASLTVTNTLPEATSVHWHGMHVPAAADGGPHQMIAPGATWTPQWRIDQPAATLWYHPHPHGATEKHVYRGLAGLFYLDDDLSDGLDLPHRYGIDDLPVVVADARFTPDGRLDETPTGSYGLLGDTLTVNGAVPGHHDLPATRARLRLLNGTCSRVLNLGFTDDRGFTLIATDGGLLPTPVALTRLHLSPGERAEITVELTPGSAAALHALPVTARTGIDRPERFGFDDSFEVLTLRATPDAPASPALPATLATLPPVDTGQPVTRGFDLEWFMINGAKMDMNRIDLTIPTGATEIWAVTNREDWPHNFHVHDTRFRIRAIDATPPPPHLAGWKDTVYTEPGRTYELALRFTGPADAAHPYMYHCHLLHHEDKGMMGQFLILDPGQAPAFTPTPMDGHPMPMGDNGSGATRGMNGTEADPHSSH</sequence>
<evidence type="ECO:0000256" key="9">
    <source>
        <dbReference type="ARBA" id="ARBA00048092"/>
    </source>
</evidence>
<evidence type="ECO:0000256" key="10">
    <source>
        <dbReference type="SAM" id="MobiDB-lite"/>
    </source>
</evidence>
<evidence type="ECO:0000313" key="15">
    <source>
        <dbReference type="EMBL" id="GAP28214.1"/>
    </source>
</evidence>
<dbReference type="OrthoDB" id="345021at2"/>
<feature type="chain" id="PRO_5011846953" description="Multicopper oxidase CueO" evidence="11">
    <location>
        <begin position="23"/>
        <end position="514"/>
    </location>
</feature>
<dbReference type="GO" id="GO:0016491">
    <property type="term" value="F:oxidoreductase activity"/>
    <property type="evidence" value="ECO:0007669"/>
    <property type="project" value="UniProtKB-KW"/>
</dbReference>
<dbReference type="EC" id="1.16.3.4" evidence="5"/>
<dbReference type="InterPro" id="IPR008972">
    <property type="entry name" value="Cupredoxin"/>
</dbReference>
<dbReference type="Pfam" id="PF07731">
    <property type="entry name" value="Cu-oxidase_2"/>
    <property type="match status" value="1"/>
</dbReference>
<dbReference type="Gene3D" id="2.60.40.420">
    <property type="entry name" value="Cupredoxins - blue copper proteins"/>
    <property type="match status" value="3"/>
</dbReference>
<dbReference type="EMBL" id="BBYQ01000030">
    <property type="protein sequence ID" value="GAP28214.1"/>
    <property type="molecule type" value="Genomic_DNA"/>
</dbReference>
<dbReference type="PANTHER" id="PTHR48267">
    <property type="entry name" value="CUPREDOXIN SUPERFAMILY PROTEIN"/>
    <property type="match status" value="1"/>
</dbReference>
<comment type="catalytic activity">
    <reaction evidence="9">
        <text>4 Cu(+) + O2 + 4 H(+) = 4 Cu(2+) + 2 H2O</text>
        <dbReference type="Rhea" id="RHEA:30083"/>
        <dbReference type="ChEBI" id="CHEBI:15377"/>
        <dbReference type="ChEBI" id="CHEBI:15378"/>
        <dbReference type="ChEBI" id="CHEBI:15379"/>
        <dbReference type="ChEBI" id="CHEBI:29036"/>
        <dbReference type="ChEBI" id="CHEBI:49552"/>
        <dbReference type="EC" id="1.16.3.4"/>
    </reaction>
    <physiologicalReaction direction="left-to-right" evidence="9">
        <dbReference type="Rhea" id="RHEA:30084"/>
    </physiologicalReaction>
</comment>
<evidence type="ECO:0000256" key="8">
    <source>
        <dbReference type="ARBA" id="ARBA00043090"/>
    </source>
</evidence>
<dbReference type="CDD" id="cd13867">
    <property type="entry name" value="CuRO_2_CueO_FtsP"/>
    <property type="match status" value="1"/>
</dbReference>
<evidence type="ECO:0000313" key="17">
    <source>
        <dbReference type="Proteomes" id="UP000180166"/>
    </source>
</evidence>
<evidence type="ECO:0000313" key="14">
    <source>
        <dbReference type="EMBL" id="APA98799.1"/>
    </source>
</evidence>
<dbReference type="PROSITE" id="PS00080">
    <property type="entry name" value="MULTICOPPER_OXIDASE2"/>
    <property type="match status" value="1"/>
</dbReference>
<evidence type="ECO:0000313" key="16">
    <source>
        <dbReference type="Proteomes" id="UP000037179"/>
    </source>
</evidence>
<evidence type="ECO:0000256" key="6">
    <source>
        <dbReference type="ARBA" id="ARBA00041027"/>
    </source>
</evidence>
<dbReference type="InterPro" id="IPR002355">
    <property type="entry name" value="Cu_oxidase_Cu_BS"/>
</dbReference>
<evidence type="ECO:0000256" key="7">
    <source>
        <dbReference type="ARBA" id="ARBA00042896"/>
    </source>
</evidence>
<dbReference type="SUPFAM" id="SSF49503">
    <property type="entry name" value="Cupredoxins"/>
    <property type="match status" value="3"/>
</dbReference>
<evidence type="ECO:0000259" key="12">
    <source>
        <dbReference type="Pfam" id="PF07731"/>
    </source>
</evidence>
<keyword evidence="16" id="KW-1185">Reference proteome</keyword>
<keyword evidence="11" id="KW-0732">Signal</keyword>
<keyword evidence="4 14" id="KW-0560">Oxidoreductase</keyword>
<evidence type="ECO:0000256" key="4">
    <source>
        <dbReference type="ARBA" id="ARBA00023002"/>
    </source>
</evidence>
<dbReference type="InterPro" id="IPR011707">
    <property type="entry name" value="Cu-oxidase-like_N"/>
</dbReference>
<dbReference type="CDD" id="cd04232">
    <property type="entry name" value="CuRO_1_CueO_FtsP"/>
    <property type="match status" value="1"/>
</dbReference>
<feature type="domain" description="Plastocyanin-like" evidence="13">
    <location>
        <begin position="65"/>
        <end position="171"/>
    </location>
</feature>